<evidence type="ECO:0000313" key="3">
    <source>
        <dbReference type="EMBL" id="XCG47258.1"/>
    </source>
</evidence>
<reference evidence="3" key="1">
    <citation type="submission" date="2024-06" db="EMBL/GenBank/DDBJ databases">
        <title>Mesorhizobium karijinii sp. nov., a symbiont of the iconic Swainsona formosa from arid Australia.</title>
        <authorList>
            <person name="Hill Y.J."/>
            <person name="Watkin E.L.J."/>
            <person name="O'Hara G.W."/>
            <person name="Terpolilli J."/>
            <person name="Tye M.L."/>
            <person name="Kohlmeier M.G."/>
        </authorList>
    </citation>
    <scope>NUCLEOTIDE SEQUENCE</scope>
    <source>
        <strain evidence="3">WSM2240</strain>
    </source>
</reference>
<keyword evidence="1" id="KW-0732">Signal</keyword>
<dbReference type="RefSeq" id="WP_353646956.1">
    <property type="nucleotide sequence ID" value="NZ_CP159253.1"/>
</dbReference>
<dbReference type="Pfam" id="PF14415">
    <property type="entry name" value="DUF4424"/>
    <property type="match status" value="1"/>
</dbReference>
<feature type="domain" description="DUF4424" evidence="2">
    <location>
        <begin position="27"/>
        <end position="319"/>
    </location>
</feature>
<feature type="signal peptide" evidence="1">
    <location>
        <begin position="1"/>
        <end position="27"/>
    </location>
</feature>
<gene>
    <name evidence="3" type="ORF">ABVK50_18460</name>
</gene>
<sequence length="326" mass="36295">MKRKRSSLSAIAAILAPILMTPAPVHANDTSAVLGAGGLELTTSEDIVMASEDLYLSPSEVRVRYAFVNESDDDITTTVAFPLPDIDQNFFGEMVSLPAPDEDNFVDFRVTVDGKTVQPKLEQKAFTDDGADVSATLVELGLPLNAQREGWEEKVRELPGAAWQKLVAQGLLDVETDDRNDRSADFSPTWVLRATFHWQQTFPAGETVNVHHRYKPIVGGVSVFEDEQQLNDYQAYCLDAHGKAGLRRLMKQTRISPLEVSYVPTTGSNWKGPIRDFHLTIDKEQPHAILSLCERGLKKMGPTTFELSRTNFTPKDDIRFVVFKGE</sequence>
<accession>A0AAU8CKJ9</accession>
<name>A0AAU8CKJ9_9HYPH</name>
<dbReference type="EMBL" id="CP159253">
    <property type="protein sequence ID" value="XCG47258.1"/>
    <property type="molecule type" value="Genomic_DNA"/>
</dbReference>
<organism evidence="3">
    <name type="scientific">Mesorhizobium sp. WSM2240</name>
    <dbReference type="NCBI Taxonomy" id="3228851"/>
    <lineage>
        <taxon>Bacteria</taxon>
        <taxon>Pseudomonadati</taxon>
        <taxon>Pseudomonadota</taxon>
        <taxon>Alphaproteobacteria</taxon>
        <taxon>Hyphomicrobiales</taxon>
        <taxon>Phyllobacteriaceae</taxon>
        <taxon>Mesorhizobium</taxon>
    </lineage>
</organism>
<proteinExistence type="predicted"/>
<dbReference type="InterPro" id="IPR025538">
    <property type="entry name" value="DUF4424"/>
</dbReference>
<evidence type="ECO:0000256" key="1">
    <source>
        <dbReference type="SAM" id="SignalP"/>
    </source>
</evidence>
<feature type="chain" id="PRO_5043437131" evidence="1">
    <location>
        <begin position="28"/>
        <end position="326"/>
    </location>
</feature>
<dbReference type="Gene3D" id="2.60.40.3680">
    <property type="match status" value="1"/>
</dbReference>
<dbReference type="AlphaFoldDB" id="A0AAU8CKJ9"/>
<protein>
    <submittedName>
        <fullName evidence="3">DUF4424 domain-containing protein</fullName>
    </submittedName>
</protein>
<evidence type="ECO:0000259" key="2">
    <source>
        <dbReference type="Pfam" id="PF14415"/>
    </source>
</evidence>